<dbReference type="InterPro" id="IPR009316">
    <property type="entry name" value="COG2"/>
</dbReference>
<evidence type="ECO:0000256" key="8">
    <source>
        <dbReference type="ARBA" id="ARBA00031344"/>
    </source>
</evidence>
<feature type="domain" description="Conserved oligomeric Golgi complex subunit 2 N-terminal" evidence="10">
    <location>
        <begin position="25"/>
        <end position="99"/>
    </location>
</feature>
<dbReference type="InterPro" id="IPR024602">
    <property type="entry name" value="COG_su2_N"/>
</dbReference>
<dbReference type="GO" id="GO:0015031">
    <property type="term" value="P:protein transport"/>
    <property type="evidence" value="ECO:0007669"/>
    <property type="project" value="UniProtKB-KW"/>
</dbReference>
<feature type="compositionally biased region" description="Acidic residues" evidence="9">
    <location>
        <begin position="169"/>
        <end position="183"/>
    </location>
</feature>
<comment type="similarity">
    <text evidence="2">Belongs to the COG2 family.</text>
</comment>
<evidence type="ECO:0000256" key="1">
    <source>
        <dbReference type="ARBA" id="ARBA00004395"/>
    </source>
</evidence>
<proteinExistence type="inferred from homology"/>
<accession>A0A9P4UVH2</accession>
<keyword evidence="6" id="KW-0333">Golgi apparatus</keyword>
<dbReference type="GO" id="GO:0000139">
    <property type="term" value="C:Golgi membrane"/>
    <property type="evidence" value="ECO:0007669"/>
    <property type="project" value="UniProtKB-SubCell"/>
</dbReference>
<protein>
    <recommendedName>
        <fullName evidence="3">Conserved oligomeric Golgi complex subunit 2</fullName>
    </recommendedName>
    <alternativeName>
        <fullName evidence="8">Component of oligomeric Golgi complex 2</fullName>
    </alternativeName>
</protein>
<feature type="region of interest" description="Disordered" evidence="9">
    <location>
        <begin position="163"/>
        <end position="183"/>
    </location>
</feature>
<dbReference type="GO" id="GO:0007030">
    <property type="term" value="P:Golgi organization"/>
    <property type="evidence" value="ECO:0007669"/>
    <property type="project" value="InterPro"/>
</dbReference>
<keyword evidence="7" id="KW-0472">Membrane</keyword>
<evidence type="ECO:0000256" key="6">
    <source>
        <dbReference type="ARBA" id="ARBA00023034"/>
    </source>
</evidence>
<dbReference type="OrthoDB" id="332281at2759"/>
<evidence type="ECO:0000256" key="4">
    <source>
        <dbReference type="ARBA" id="ARBA00022448"/>
    </source>
</evidence>
<dbReference type="GO" id="GO:0006891">
    <property type="term" value="P:intra-Golgi vesicle-mediated transport"/>
    <property type="evidence" value="ECO:0007669"/>
    <property type="project" value="TreeGrafter"/>
</dbReference>
<evidence type="ECO:0000256" key="7">
    <source>
        <dbReference type="ARBA" id="ARBA00023136"/>
    </source>
</evidence>
<evidence type="ECO:0000313" key="12">
    <source>
        <dbReference type="Proteomes" id="UP000799444"/>
    </source>
</evidence>
<evidence type="ECO:0000256" key="3">
    <source>
        <dbReference type="ARBA" id="ARBA00020977"/>
    </source>
</evidence>
<comment type="subcellular location">
    <subcellularLocation>
        <location evidence="1">Golgi apparatus membrane</location>
        <topology evidence="1">Peripheral membrane protein</topology>
    </subcellularLocation>
</comment>
<keyword evidence="5" id="KW-0653">Protein transport</keyword>
<dbReference type="GO" id="GO:0017119">
    <property type="term" value="C:Golgi transport complex"/>
    <property type="evidence" value="ECO:0007669"/>
    <property type="project" value="TreeGrafter"/>
</dbReference>
<evidence type="ECO:0000256" key="5">
    <source>
        <dbReference type="ARBA" id="ARBA00022927"/>
    </source>
</evidence>
<keyword evidence="4" id="KW-0813">Transport</keyword>
<dbReference type="EMBL" id="ML996289">
    <property type="protein sequence ID" value="KAF2728234.1"/>
    <property type="molecule type" value="Genomic_DNA"/>
</dbReference>
<dbReference type="PANTHER" id="PTHR12961">
    <property type="entry name" value="CONSERVED OLIGOMERIC GOLGI COMPLEX COMPONENT 2"/>
    <property type="match status" value="1"/>
</dbReference>
<evidence type="ECO:0000259" key="10">
    <source>
        <dbReference type="Pfam" id="PF06148"/>
    </source>
</evidence>
<keyword evidence="12" id="KW-1185">Reference proteome</keyword>
<evidence type="ECO:0000256" key="9">
    <source>
        <dbReference type="SAM" id="MobiDB-lite"/>
    </source>
</evidence>
<reference evidence="11" key="1">
    <citation type="journal article" date="2020" name="Stud. Mycol.">
        <title>101 Dothideomycetes genomes: a test case for predicting lifestyles and emergence of pathogens.</title>
        <authorList>
            <person name="Haridas S."/>
            <person name="Albert R."/>
            <person name="Binder M."/>
            <person name="Bloem J."/>
            <person name="Labutti K."/>
            <person name="Salamov A."/>
            <person name="Andreopoulos B."/>
            <person name="Baker S."/>
            <person name="Barry K."/>
            <person name="Bills G."/>
            <person name="Bluhm B."/>
            <person name="Cannon C."/>
            <person name="Castanera R."/>
            <person name="Culley D."/>
            <person name="Daum C."/>
            <person name="Ezra D."/>
            <person name="Gonzalez J."/>
            <person name="Henrissat B."/>
            <person name="Kuo A."/>
            <person name="Liang C."/>
            <person name="Lipzen A."/>
            <person name="Lutzoni F."/>
            <person name="Magnuson J."/>
            <person name="Mondo S."/>
            <person name="Nolan M."/>
            <person name="Ohm R."/>
            <person name="Pangilinan J."/>
            <person name="Park H.-J."/>
            <person name="Ramirez L."/>
            <person name="Alfaro M."/>
            <person name="Sun H."/>
            <person name="Tritt A."/>
            <person name="Yoshinaga Y."/>
            <person name="Zwiers L.-H."/>
            <person name="Turgeon B."/>
            <person name="Goodwin S."/>
            <person name="Spatafora J."/>
            <person name="Crous P."/>
            <person name="Grigoriev I."/>
        </authorList>
    </citation>
    <scope>NUCLEOTIDE SEQUENCE</scope>
    <source>
        <strain evidence="11">CBS 125425</strain>
    </source>
</reference>
<name>A0A9P4UVH2_9PLEO</name>
<dbReference type="Pfam" id="PF06148">
    <property type="entry name" value="COG2_N"/>
    <property type="match status" value="1"/>
</dbReference>
<evidence type="ECO:0000313" key="11">
    <source>
        <dbReference type="EMBL" id="KAF2728234.1"/>
    </source>
</evidence>
<evidence type="ECO:0000256" key="2">
    <source>
        <dbReference type="ARBA" id="ARBA00007603"/>
    </source>
</evidence>
<dbReference type="AlphaFoldDB" id="A0A9P4UVH2"/>
<dbReference type="Proteomes" id="UP000799444">
    <property type="component" value="Unassembled WGS sequence"/>
</dbReference>
<gene>
    <name evidence="11" type="ORF">EJ04DRAFT_477685</name>
</gene>
<comment type="caution">
    <text evidence="11">The sequence shown here is derived from an EMBL/GenBank/DDBJ whole genome shotgun (WGS) entry which is preliminary data.</text>
</comment>
<organism evidence="11 12">
    <name type="scientific">Polyplosphaeria fusca</name>
    <dbReference type="NCBI Taxonomy" id="682080"/>
    <lineage>
        <taxon>Eukaryota</taxon>
        <taxon>Fungi</taxon>
        <taxon>Dikarya</taxon>
        <taxon>Ascomycota</taxon>
        <taxon>Pezizomycotina</taxon>
        <taxon>Dothideomycetes</taxon>
        <taxon>Pleosporomycetidae</taxon>
        <taxon>Pleosporales</taxon>
        <taxon>Tetraplosphaeriaceae</taxon>
        <taxon>Polyplosphaeria</taxon>
    </lineage>
</organism>
<feature type="region of interest" description="Disordered" evidence="9">
    <location>
        <begin position="1"/>
        <end position="20"/>
    </location>
</feature>
<sequence>MSRFYFDSGDASSDDDVDTLPYPAPLQRSDFLAPHFEPSEYLSSLRNRHQTLEDLRSELRARSQLLSKELLDLVNANYTDFLSLGQSLKSGDERIEEVRVGLLGFRKEVESLRAKVVEREGEVAKCVDQRVEVRRKIAVGRALVDYDERLKLLEERLMVATGGKHAVDDSDESEDDEDDEEEGGYSLGIARLRKHVLQYRLILQIEKEIGEHPFLAAQAPRIMKVRNTMLLDLSTELQQAKAAGEPGKGRVVKILGLYADMDANAEAVKVIKEMKKS</sequence>
<dbReference type="PANTHER" id="PTHR12961:SF0">
    <property type="entry name" value="CONSERVED OLIGOMERIC GOLGI COMPLEX SUBUNIT 2"/>
    <property type="match status" value="1"/>
</dbReference>